<organism evidence="3 4">
    <name type="scientific">Natrarchaeobius chitinivorans</name>
    <dbReference type="NCBI Taxonomy" id="1679083"/>
    <lineage>
        <taxon>Archaea</taxon>
        <taxon>Methanobacteriati</taxon>
        <taxon>Methanobacteriota</taxon>
        <taxon>Stenosarchaea group</taxon>
        <taxon>Halobacteria</taxon>
        <taxon>Halobacteriales</taxon>
        <taxon>Natrialbaceae</taxon>
        <taxon>Natrarchaeobius</taxon>
    </lineage>
</organism>
<accession>A0A3N6M3J6</accession>
<feature type="domain" description="DUF7344" evidence="2">
    <location>
        <begin position="24"/>
        <end position="94"/>
    </location>
</feature>
<comment type="caution">
    <text evidence="3">The sequence shown here is derived from an EMBL/GenBank/DDBJ whole genome shotgun (WGS) entry which is preliminary data.</text>
</comment>
<sequence>MSSDVHPVGSGDRGPLDDVPPDRYEILRHPRRLRLLEILDEHRSLAVDELTTEVIERESLDGPTGKTRQQVRITLVHNHLPRLAEYDIVERTDDEVELVDESLVRPDWLATVLGEYDRESLDHLVEPTRLSILRELDDGDRPISLKQLASALVRNGTTPLDDNTEAKISLHHRHLPALDDIGVVDYDHRSELVTLSEESPLLE</sequence>
<evidence type="ECO:0000313" key="4">
    <source>
        <dbReference type="Proteomes" id="UP000282323"/>
    </source>
</evidence>
<dbReference type="EMBL" id="REGA01000001">
    <property type="protein sequence ID" value="RQG98048.1"/>
    <property type="molecule type" value="Genomic_DNA"/>
</dbReference>
<dbReference type="Gene3D" id="1.10.10.10">
    <property type="entry name" value="Winged helix-like DNA-binding domain superfamily/Winged helix DNA-binding domain"/>
    <property type="match status" value="2"/>
</dbReference>
<keyword evidence="4" id="KW-1185">Reference proteome</keyword>
<feature type="domain" description="DUF7344" evidence="2">
    <location>
        <begin position="124"/>
        <end position="194"/>
    </location>
</feature>
<dbReference type="InterPro" id="IPR055768">
    <property type="entry name" value="DUF7344"/>
</dbReference>
<evidence type="ECO:0000259" key="2">
    <source>
        <dbReference type="Pfam" id="PF24035"/>
    </source>
</evidence>
<name>A0A3N6M3J6_NATCH</name>
<dbReference type="Pfam" id="PF24035">
    <property type="entry name" value="DUF7344"/>
    <property type="match status" value="2"/>
</dbReference>
<evidence type="ECO:0000313" key="3">
    <source>
        <dbReference type="EMBL" id="RQG98048.1"/>
    </source>
</evidence>
<protein>
    <submittedName>
        <fullName evidence="3">ArsR family transcriptional regulator</fullName>
    </submittedName>
</protein>
<reference evidence="3 4" key="1">
    <citation type="submission" date="2018-10" db="EMBL/GenBank/DDBJ databases">
        <title>Natrarchaeobius chitinivorans gen. nov., sp. nov., and Natrarchaeobius haloalkaliphilus sp. nov., alkaliphilic, chitin-utilizing haloarchaea from hypersaline alkaline lakes.</title>
        <authorList>
            <person name="Sorokin D.Y."/>
            <person name="Elcheninov A.G."/>
            <person name="Kostrikina N.A."/>
            <person name="Bale N.J."/>
            <person name="Sinninghe Damste J.S."/>
            <person name="Khijniak T.V."/>
            <person name="Kublanov I.V."/>
            <person name="Toshchakov S.V."/>
        </authorList>
    </citation>
    <scope>NUCLEOTIDE SEQUENCE [LARGE SCALE GENOMIC DNA]</scope>
    <source>
        <strain evidence="3 4">AArcht4T</strain>
    </source>
</reference>
<dbReference type="Proteomes" id="UP000282323">
    <property type="component" value="Unassembled WGS sequence"/>
</dbReference>
<proteinExistence type="predicted"/>
<evidence type="ECO:0000256" key="1">
    <source>
        <dbReference type="SAM" id="MobiDB-lite"/>
    </source>
</evidence>
<feature type="region of interest" description="Disordered" evidence="1">
    <location>
        <begin position="1"/>
        <end position="22"/>
    </location>
</feature>
<dbReference type="RefSeq" id="WP_124194033.1">
    <property type="nucleotide sequence ID" value="NZ_REGA01000001.1"/>
</dbReference>
<gene>
    <name evidence="3" type="ORF">EA473_02335</name>
</gene>
<dbReference type="AlphaFoldDB" id="A0A3N6M3J6"/>
<dbReference type="OrthoDB" id="192898at2157"/>
<dbReference type="InterPro" id="IPR036388">
    <property type="entry name" value="WH-like_DNA-bd_sf"/>
</dbReference>